<dbReference type="RefSeq" id="WP_270024042.1">
    <property type="nucleotide sequence ID" value="NZ_JAPDDP010000007.1"/>
</dbReference>
<evidence type="ECO:0000313" key="2">
    <source>
        <dbReference type="EMBL" id="MDA0179739.1"/>
    </source>
</evidence>
<evidence type="ECO:0000313" key="3">
    <source>
        <dbReference type="Proteomes" id="UP001147653"/>
    </source>
</evidence>
<feature type="compositionally biased region" description="Basic and acidic residues" evidence="1">
    <location>
        <begin position="257"/>
        <end position="277"/>
    </location>
</feature>
<feature type="region of interest" description="Disordered" evidence="1">
    <location>
        <begin position="255"/>
        <end position="283"/>
    </location>
</feature>
<feature type="region of interest" description="Disordered" evidence="1">
    <location>
        <begin position="1"/>
        <end position="40"/>
    </location>
</feature>
<proteinExistence type="predicted"/>
<evidence type="ECO:0000256" key="1">
    <source>
        <dbReference type="SAM" id="MobiDB-lite"/>
    </source>
</evidence>
<protein>
    <submittedName>
        <fullName evidence="2">Uncharacterized protein</fullName>
    </submittedName>
</protein>
<accession>A0A9X3N7G0</accession>
<gene>
    <name evidence="2" type="ORF">OJ997_05500</name>
</gene>
<dbReference type="Proteomes" id="UP001147653">
    <property type="component" value="Unassembled WGS sequence"/>
</dbReference>
<organism evidence="2 3">
    <name type="scientific">Solirubrobacter phytolaccae</name>
    <dbReference type="NCBI Taxonomy" id="1404360"/>
    <lineage>
        <taxon>Bacteria</taxon>
        <taxon>Bacillati</taxon>
        <taxon>Actinomycetota</taxon>
        <taxon>Thermoleophilia</taxon>
        <taxon>Solirubrobacterales</taxon>
        <taxon>Solirubrobacteraceae</taxon>
        <taxon>Solirubrobacter</taxon>
    </lineage>
</organism>
<comment type="caution">
    <text evidence="2">The sequence shown here is derived from an EMBL/GenBank/DDBJ whole genome shotgun (WGS) entry which is preliminary data.</text>
</comment>
<reference evidence="2" key="1">
    <citation type="submission" date="2022-10" db="EMBL/GenBank/DDBJ databases">
        <title>The WGS of Solirubrobacter phytolaccae KCTC 29190.</title>
        <authorList>
            <person name="Jiang Z."/>
        </authorList>
    </citation>
    <scope>NUCLEOTIDE SEQUENCE</scope>
    <source>
        <strain evidence="2">KCTC 29190</strain>
    </source>
</reference>
<sequence length="283" mass="30633">MSALSNNLRALHTPPAAQPVNGNQPSYAPEFDDKGRMALAPLPGHDNTAGLCAWLTASLALDRSHPITGGRREGVRGPAGHVVLERRGTDPFRFEPAARINTPARLVEDLSWQALPTDSAIPPFKSEHARQIAHAIRMLCGTTEALTDAEETASLVAAFISGAVLVEGMTIYGTAAQRYEATAALQRDMDPVTGFVTGAPRFLLDAETGEYVIRVSDLHEAGRRFIGGSLARGWVDARMQNLGWTRARLQGYALTGREGRRNGPHTRVDVYRGHLPNDEPVNT</sequence>
<name>A0A9X3N7G0_9ACTN</name>
<dbReference type="AlphaFoldDB" id="A0A9X3N7G0"/>
<keyword evidence="3" id="KW-1185">Reference proteome</keyword>
<dbReference type="EMBL" id="JAPDDP010000007">
    <property type="protein sequence ID" value="MDA0179739.1"/>
    <property type="molecule type" value="Genomic_DNA"/>
</dbReference>